<accession>A0A7W8B4C2</accession>
<proteinExistence type="predicted"/>
<organism evidence="1 2">
    <name type="scientific">Streptomyces spectabilis</name>
    <dbReference type="NCBI Taxonomy" id="68270"/>
    <lineage>
        <taxon>Bacteria</taxon>
        <taxon>Bacillati</taxon>
        <taxon>Actinomycetota</taxon>
        <taxon>Actinomycetes</taxon>
        <taxon>Kitasatosporales</taxon>
        <taxon>Streptomycetaceae</taxon>
        <taxon>Streptomyces</taxon>
    </lineage>
</organism>
<dbReference type="AlphaFoldDB" id="A0A7W8B4C2"/>
<dbReference type="EMBL" id="JACHJD010000074">
    <property type="protein sequence ID" value="MBB5110119.1"/>
    <property type="molecule type" value="Genomic_DNA"/>
</dbReference>
<name>A0A7W8B4C2_STRST</name>
<reference evidence="1 2" key="1">
    <citation type="submission" date="2020-08" db="EMBL/GenBank/DDBJ databases">
        <title>Genomic Encyclopedia of Type Strains, Phase III (KMG-III): the genomes of soil and plant-associated and newly described type strains.</title>
        <authorList>
            <person name="Whitman W."/>
        </authorList>
    </citation>
    <scope>NUCLEOTIDE SEQUENCE [LARGE SCALE GENOMIC DNA]</scope>
    <source>
        <strain evidence="1 2">CECT 3146</strain>
    </source>
</reference>
<protein>
    <submittedName>
        <fullName evidence="1">Uncharacterized protein</fullName>
    </submittedName>
</protein>
<gene>
    <name evidence="1" type="ORF">FHS40_009249</name>
</gene>
<keyword evidence="2" id="KW-1185">Reference proteome</keyword>
<sequence length="59" mass="6087">MAAAVGDPAEFLDVDVDEFAGPLAFVAADDLPGGPVEEGQAVQAVTLRFILAGRIESRT</sequence>
<dbReference type="Proteomes" id="UP000549009">
    <property type="component" value="Unassembled WGS sequence"/>
</dbReference>
<comment type="caution">
    <text evidence="1">The sequence shown here is derived from an EMBL/GenBank/DDBJ whole genome shotgun (WGS) entry which is preliminary data.</text>
</comment>
<evidence type="ECO:0000313" key="1">
    <source>
        <dbReference type="EMBL" id="MBB5110119.1"/>
    </source>
</evidence>
<evidence type="ECO:0000313" key="2">
    <source>
        <dbReference type="Proteomes" id="UP000549009"/>
    </source>
</evidence>